<accession>A0A6A6EYY4</accession>
<dbReference type="Proteomes" id="UP000800200">
    <property type="component" value="Unassembled WGS sequence"/>
</dbReference>
<feature type="domain" description="LYC1 C-terminal" evidence="2">
    <location>
        <begin position="166"/>
        <end position="369"/>
    </location>
</feature>
<dbReference type="EMBL" id="ML994610">
    <property type="protein sequence ID" value="KAF2195116.1"/>
    <property type="molecule type" value="Genomic_DNA"/>
</dbReference>
<proteinExistence type="predicted"/>
<organism evidence="3 4">
    <name type="scientific">Zopfia rhizophila CBS 207.26</name>
    <dbReference type="NCBI Taxonomy" id="1314779"/>
    <lineage>
        <taxon>Eukaryota</taxon>
        <taxon>Fungi</taxon>
        <taxon>Dikarya</taxon>
        <taxon>Ascomycota</taxon>
        <taxon>Pezizomycotina</taxon>
        <taxon>Dothideomycetes</taxon>
        <taxon>Dothideomycetes incertae sedis</taxon>
        <taxon>Zopfiaceae</taxon>
        <taxon>Zopfia</taxon>
    </lineage>
</organism>
<reference evidence="3" key="1">
    <citation type="journal article" date="2020" name="Stud. Mycol.">
        <title>101 Dothideomycetes genomes: a test case for predicting lifestyles and emergence of pathogens.</title>
        <authorList>
            <person name="Haridas S."/>
            <person name="Albert R."/>
            <person name="Binder M."/>
            <person name="Bloem J."/>
            <person name="Labutti K."/>
            <person name="Salamov A."/>
            <person name="Andreopoulos B."/>
            <person name="Baker S."/>
            <person name="Barry K."/>
            <person name="Bills G."/>
            <person name="Bluhm B."/>
            <person name="Cannon C."/>
            <person name="Castanera R."/>
            <person name="Culley D."/>
            <person name="Daum C."/>
            <person name="Ezra D."/>
            <person name="Gonzalez J."/>
            <person name="Henrissat B."/>
            <person name="Kuo A."/>
            <person name="Liang C."/>
            <person name="Lipzen A."/>
            <person name="Lutzoni F."/>
            <person name="Magnuson J."/>
            <person name="Mondo S."/>
            <person name="Nolan M."/>
            <person name="Ohm R."/>
            <person name="Pangilinan J."/>
            <person name="Park H.-J."/>
            <person name="Ramirez L."/>
            <person name="Alfaro M."/>
            <person name="Sun H."/>
            <person name="Tritt A."/>
            <person name="Yoshinaga Y."/>
            <person name="Zwiers L.-H."/>
            <person name="Turgeon B."/>
            <person name="Goodwin S."/>
            <person name="Spatafora J."/>
            <person name="Crous P."/>
            <person name="Grigoriev I."/>
        </authorList>
    </citation>
    <scope>NUCLEOTIDE SEQUENCE</scope>
    <source>
        <strain evidence="3">CBS 207.26</strain>
    </source>
</reference>
<evidence type="ECO:0000313" key="4">
    <source>
        <dbReference type="Proteomes" id="UP000800200"/>
    </source>
</evidence>
<evidence type="ECO:0000313" key="3">
    <source>
        <dbReference type="EMBL" id="KAF2195116.1"/>
    </source>
</evidence>
<dbReference type="PANTHER" id="PTHR34815">
    <property type="entry name" value="LYSINE ACETYLTRANSFERASE"/>
    <property type="match status" value="1"/>
</dbReference>
<dbReference type="InterPro" id="IPR055100">
    <property type="entry name" value="GNAT_LYC1-like"/>
</dbReference>
<gene>
    <name evidence="3" type="ORF">K469DRAFT_743769</name>
</gene>
<evidence type="ECO:0000259" key="2">
    <source>
        <dbReference type="Pfam" id="PF22998"/>
    </source>
</evidence>
<protein>
    <recommendedName>
        <fullName evidence="2">LYC1 C-terminal domain-containing protein</fullName>
    </recommendedName>
</protein>
<dbReference type="InterPro" id="IPR053013">
    <property type="entry name" value="LAT"/>
</dbReference>
<keyword evidence="4" id="KW-1185">Reference proteome</keyword>
<name>A0A6A6EYY4_9PEZI</name>
<dbReference type="AlphaFoldDB" id="A0A6A6EYY4"/>
<sequence length="369" mass="40672">MALNDTASALKDSNSTIDQAPVANFDPSTFILREATTSEKISCWRTNSASWAGKLTTDEYIVRETVNGSAELTRDGGIRYWVFTEPALPTSADTIPPNKATGSAEDGKQDASTQKVASWMMRRLAEWLDSTEACRFSALFSDVGEYYRPLGWCTFPNRETSLPIGSTTSLDTTPLTADNLRALCEEDVATIISDIRSAPIPVDKYARFALLPTYAQAAWHFGTEEYIASKIFKSPPRVPSIKGALSSSGRTWSYWVHDYSEDKLILLRLVSLYSSSTSDEEGEAVGEIAAVLRAAQVEAADWALHKVVIWNPQPRTLEACKLVLGGEEEPQVRERTEGSIPGVRWIGGVGDGEFETGLEWVALEKYCWC</sequence>
<evidence type="ECO:0000256" key="1">
    <source>
        <dbReference type="SAM" id="MobiDB-lite"/>
    </source>
</evidence>
<feature type="region of interest" description="Disordered" evidence="1">
    <location>
        <begin position="91"/>
        <end position="112"/>
    </location>
</feature>
<dbReference type="PANTHER" id="PTHR34815:SF4">
    <property type="entry name" value="N-ACETYLTRANSFERASE DOMAIN-CONTAINING PROTEIN"/>
    <property type="match status" value="1"/>
</dbReference>
<dbReference type="OrthoDB" id="2020070at2759"/>
<dbReference type="Pfam" id="PF22998">
    <property type="entry name" value="GNAT_LYC1-like"/>
    <property type="match status" value="1"/>
</dbReference>